<proteinExistence type="predicted"/>
<dbReference type="Proteomes" id="UP001162891">
    <property type="component" value="Chromosome"/>
</dbReference>
<evidence type="ECO:0008006" key="3">
    <source>
        <dbReference type="Google" id="ProtNLM"/>
    </source>
</evidence>
<dbReference type="RefSeq" id="WP_248360909.1">
    <property type="nucleotide sequence ID" value="NZ_AP025591.1"/>
</dbReference>
<reference evidence="2" key="1">
    <citation type="journal article" date="2022" name="Int. J. Syst. Evol. Microbiol.">
        <title>Anaeromyxobacter oryzae sp. nov., Anaeromyxobacter diazotrophicus sp. nov. and Anaeromyxobacter paludicola sp. nov., isolated from paddy soils.</title>
        <authorList>
            <person name="Itoh H."/>
            <person name="Xu Z."/>
            <person name="Mise K."/>
            <person name="Masuda Y."/>
            <person name="Ushijima N."/>
            <person name="Hayakawa C."/>
            <person name="Shiratori Y."/>
            <person name="Senoo K."/>
        </authorList>
    </citation>
    <scope>NUCLEOTIDE SEQUENCE [LARGE SCALE GENOMIC DNA]</scope>
    <source>
        <strain evidence="2">Red232</strain>
    </source>
</reference>
<organism evidence="1 2">
    <name type="scientific">Anaeromyxobacter oryzae</name>
    <dbReference type="NCBI Taxonomy" id="2918170"/>
    <lineage>
        <taxon>Bacteria</taxon>
        <taxon>Pseudomonadati</taxon>
        <taxon>Myxococcota</taxon>
        <taxon>Myxococcia</taxon>
        <taxon>Myxococcales</taxon>
        <taxon>Cystobacterineae</taxon>
        <taxon>Anaeromyxobacteraceae</taxon>
        <taxon>Anaeromyxobacter</taxon>
    </lineage>
</organism>
<name>A0ABN6MQ66_9BACT</name>
<dbReference type="EMBL" id="AP025591">
    <property type="protein sequence ID" value="BDG03156.1"/>
    <property type="molecule type" value="Genomic_DNA"/>
</dbReference>
<sequence>MADRVTLTSHAGKQIVQIDFNGCTPGTFAPIIQDAQRVITASPRGAVLALTLLESVRFDPATVLEMERFVSTVQPYLKANALVGITGMKKVVFNGVKTLYRAPVELFDDATAAKAWLLSR</sequence>
<accession>A0ABN6MQ66</accession>
<gene>
    <name evidence="1" type="ORF">AMOR_21520</name>
</gene>
<protein>
    <recommendedName>
        <fullName evidence="3">STAS/SEC14 domain-containing protein</fullName>
    </recommendedName>
</protein>
<keyword evidence="2" id="KW-1185">Reference proteome</keyword>
<evidence type="ECO:0000313" key="2">
    <source>
        <dbReference type="Proteomes" id="UP001162891"/>
    </source>
</evidence>
<evidence type="ECO:0000313" key="1">
    <source>
        <dbReference type="EMBL" id="BDG03156.1"/>
    </source>
</evidence>